<name>A0A1G4EKN0_BACMY</name>
<evidence type="ECO:0000313" key="2">
    <source>
        <dbReference type="Proteomes" id="UP000195696"/>
    </source>
</evidence>
<accession>A0A1G4EKN0</accession>
<protein>
    <submittedName>
        <fullName evidence="1">Uncharacterized protein</fullName>
    </submittedName>
</protein>
<dbReference type="EMBL" id="FMAK01000026">
    <property type="protein sequence ID" value="SCB67627.1"/>
    <property type="molecule type" value="Genomic_DNA"/>
</dbReference>
<evidence type="ECO:0000313" key="1">
    <source>
        <dbReference type="EMBL" id="SCB67627.1"/>
    </source>
</evidence>
<dbReference type="AlphaFoldDB" id="A0A1G4EKN0"/>
<sequence>MKVREAVVSEANELSQLALH</sequence>
<reference evidence="1 2" key="1">
    <citation type="submission" date="2016-08" db="EMBL/GenBank/DDBJ databases">
        <authorList>
            <person name="Seilhamer J.J."/>
        </authorList>
    </citation>
    <scope>NUCLEOTIDE SEQUENCE [LARGE SCALE GENOMIC DNA]</scope>
    <source>
        <strain evidence="1 2">SDA_GO95</strain>
    </source>
</reference>
<organism evidence="1 2">
    <name type="scientific">Bacillus mycoides</name>
    <dbReference type="NCBI Taxonomy" id="1405"/>
    <lineage>
        <taxon>Bacteria</taxon>
        <taxon>Bacillati</taxon>
        <taxon>Bacillota</taxon>
        <taxon>Bacilli</taxon>
        <taxon>Bacillales</taxon>
        <taxon>Bacillaceae</taxon>
        <taxon>Bacillus</taxon>
        <taxon>Bacillus cereus group</taxon>
    </lineage>
</organism>
<proteinExistence type="predicted"/>
<gene>
    <name evidence="1" type="ORF">BWGO95_01752</name>
</gene>
<dbReference type="Proteomes" id="UP000195696">
    <property type="component" value="Unassembled WGS sequence"/>
</dbReference>